<dbReference type="InterPro" id="IPR003607">
    <property type="entry name" value="HD/PDEase_dom"/>
</dbReference>
<gene>
    <name evidence="2" type="ORF">F5878DRAFT_217375</name>
</gene>
<dbReference type="SUPFAM" id="SSF109604">
    <property type="entry name" value="HD-domain/PDEase-like"/>
    <property type="match status" value="1"/>
</dbReference>
<dbReference type="PANTHER" id="PTHR35569">
    <property type="entry name" value="CYANAMIDE HYDRATASE DDI2-RELATED"/>
    <property type="match status" value="1"/>
</dbReference>
<proteinExistence type="predicted"/>
<evidence type="ECO:0000259" key="1">
    <source>
        <dbReference type="SMART" id="SM00471"/>
    </source>
</evidence>
<reference evidence="2" key="1">
    <citation type="submission" date="2022-08" db="EMBL/GenBank/DDBJ databases">
        <authorList>
            <consortium name="DOE Joint Genome Institute"/>
            <person name="Min B."/>
            <person name="Riley R."/>
            <person name="Sierra-Patev S."/>
            <person name="Naranjo-Ortiz M."/>
            <person name="Looney B."/>
            <person name="Konkel Z."/>
            <person name="Slot J.C."/>
            <person name="Sakamoto Y."/>
            <person name="Steenwyk J.L."/>
            <person name="Rokas A."/>
            <person name="Carro J."/>
            <person name="Camarero S."/>
            <person name="Ferreira P."/>
            <person name="Molpeceres G."/>
            <person name="Ruiz-Duenas F.J."/>
            <person name="Serrano A."/>
            <person name="Henrissat B."/>
            <person name="Drula E."/>
            <person name="Hughes K.W."/>
            <person name="Mata J.L."/>
            <person name="Ishikawa N.K."/>
            <person name="Vargas-Isla R."/>
            <person name="Ushijima S."/>
            <person name="Smith C.A."/>
            <person name="Ahrendt S."/>
            <person name="Andreopoulos W."/>
            <person name="He G."/>
            <person name="Labutti K."/>
            <person name="Lipzen A."/>
            <person name="Ng V."/>
            <person name="Sandor L."/>
            <person name="Barry K."/>
            <person name="Martinez A.T."/>
            <person name="Xiao Y."/>
            <person name="Gibbons J.G."/>
            <person name="Terashima K."/>
            <person name="Hibbett D.S."/>
            <person name="Grigoriev I.V."/>
        </authorList>
    </citation>
    <scope>NUCLEOTIDE SEQUENCE</scope>
    <source>
        <strain evidence="2">TFB9207</strain>
    </source>
</reference>
<feature type="domain" description="HD/PDEase" evidence="1">
    <location>
        <begin position="47"/>
        <end position="139"/>
    </location>
</feature>
<dbReference type="InterPro" id="IPR006674">
    <property type="entry name" value="HD_domain"/>
</dbReference>
<comment type="caution">
    <text evidence="2">The sequence shown here is derived from an EMBL/GenBank/DDBJ whole genome shotgun (WGS) entry which is preliminary data.</text>
</comment>
<sequence length="265" mass="29587">MCPHSHEHLAALSTSTNSKLELVGPVPNCVPEDPISHAAYALASQHLHPAILSHSLRVWIYARAYAEDEDEHKHEHEHESSSRLSLPLPFLFTACILHDLGTTPAFSHIDSEPDELQRFEIEGADAAASLLREFRSRASGGDGDSSNPEQELSISNEDIDHVWRAIALHTTPQIAERMGGMVRVVRLAVLSDFNRGSIAGQRRLQRETEAEFERMDIERVLVDAVVQQALSSRMPEGKAPPASWPHDLLRAHRRDSRWKGVNQGF</sequence>
<evidence type="ECO:0000313" key="3">
    <source>
        <dbReference type="Proteomes" id="UP001163846"/>
    </source>
</evidence>
<dbReference type="Pfam" id="PF01966">
    <property type="entry name" value="HD"/>
    <property type="match status" value="1"/>
</dbReference>
<keyword evidence="3" id="KW-1185">Reference proteome</keyword>
<evidence type="ECO:0000313" key="2">
    <source>
        <dbReference type="EMBL" id="KAJ3837406.1"/>
    </source>
</evidence>
<dbReference type="PANTHER" id="PTHR35569:SF1">
    <property type="entry name" value="CYANAMIDE HYDRATASE DDI2-RELATED"/>
    <property type="match status" value="1"/>
</dbReference>
<dbReference type="EMBL" id="MU806248">
    <property type="protein sequence ID" value="KAJ3837406.1"/>
    <property type="molecule type" value="Genomic_DNA"/>
</dbReference>
<dbReference type="AlphaFoldDB" id="A0AA38UD90"/>
<protein>
    <recommendedName>
        <fullName evidence="1">HD/PDEase domain-containing protein</fullName>
    </recommendedName>
</protein>
<organism evidence="2 3">
    <name type="scientific">Lentinula raphanica</name>
    <dbReference type="NCBI Taxonomy" id="153919"/>
    <lineage>
        <taxon>Eukaryota</taxon>
        <taxon>Fungi</taxon>
        <taxon>Dikarya</taxon>
        <taxon>Basidiomycota</taxon>
        <taxon>Agaricomycotina</taxon>
        <taxon>Agaricomycetes</taxon>
        <taxon>Agaricomycetidae</taxon>
        <taxon>Agaricales</taxon>
        <taxon>Marasmiineae</taxon>
        <taxon>Omphalotaceae</taxon>
        <taxon>Lentinula</taxon>
    </lineage>
</organism>
<dbReference type="Gene3D" id="1.10.3210.10">
    <property type="entry name" value="Hypothetical protein af1432"/>
    <property type="match status" value="1"/>
</dbReference>
<dbReference type="Proteomes" id="UP001163846">
    <property type="component" value="Unassembled WGS sequence"/>
</dbReference>
<name>A0AA38UD90_9AGAR</name>
<accession>A0AA38UD90</accession>
<dbReference type="SMART" id="SM00471">
    <property type="entry name" value="HDc"/>
    <property type="match status" value="1"/>
</dbReference>